<dbReference type="OrthoDB" id="66409at2759"/>
<keyword evidence="4" id="KW-0967">Endosome</keyword>
<dbReference type="InterPro" id="IPR042431">
    <property type="entry name" value="FAM45"/>
</dbReference>
<evidence type="ECO:0000313" key="6">
    <source>
        <dbReference type="EMBL" id="OWF43184.1"/>
    </source>
</evidence>
<evidence type="ECO:0000256" key="4">
    <source>
        <dbReference type="ARBA" id="ARBA00022753"/>
    </source>
</evidence>
<feature type="domain" description="UDENN" evidence="5">
    <location>
        <begin position="1"/>
        <end position="355"/>
    </location>
</feature>
<gene>
    <name evidence="6" type="ORF">KP79_PYT01905</name>
</gene>
<dbReference type="GO" id="GO:0005085">
    <property type="term" value="F:guanyl-nucleotide exchange factor activity"/>
    <property type="evidence" value="ECO:0007669"/>
    <property type="project" value="UniProtKB-KW"/>
</dbReference>
<keyword evidence="7" id="KW-1185">Reference proteome</keyword>
<dbReference type="AlphaFoldDB" id="A0A210Q369"/>
<sequence length="355" mass="40030">MSAIAGFMSGKSAGLIERDTNGDVLWTWSYPSVSTMDRKFFMEKSQIQTGNIMVPFLYSQWKGDWYYMFSKAVTDTSNLPKVTHFSLVLVAKDFNPEKYKELCKILSNKYQTSGNPASMLECYLSVFTRGSCSTDENGRFSAREYDNKKAYLRSELRGIIETFGMSTVIIYTALMLKKRIAVYYPPDQIHQLLMFVRSLPALVWHRQNWNIAFPFLELNQQELDMLKGANCYVAGFTDASLEGRNDLYDVYVSPISGQVSIATQAKEALAMGKLHKDTAAFMVQCAENDDLSEEDIVTEIAKKTSELLSNLKSLAEEGEDGKLSVTLETLRARKMNPATENFLFSLAACEGLVKL</sequence>
<accession>A0A210Q369</accession>
<evidence type="ECO:0000256" key="1">
    <source>
        <dbReference type="ARBA" id="ARBA00004603"/>
    </source>
</evidence>
<dbReference type="GO" id="GO:0015031">
    <property type="term" value="P:protein transport"/>
    <property type="evidence" value="ECO:0007669"/>
    <property type="project" value="TreeGrafter"/>
</dbReference>
<dbReference type="PANTHER" id="PTHR28544:SF1">
    <property type="entry name" value="DENN DOMAIN-CONTAINING PROTEIN 10-RELATED"/>
    <property type="match status" value="1"/>
</dbReference>
<dbReference type="Proteomes" id="UP000242188">
    <property type="component" value="Unassembled WGS sequence"/>
</dbReference>
<comment type="similarity">
    <text evidence="2">Belongs to the DENND10 family.</text>
</comment>
<dbReference type="GO" id="GO:0031267">
    <property type="term" value="F:small GTPase binding"/>
    <property type="evidence" value="ECO:0007669"/>
    <property type="project" value="TreeGrafter"/>
</dbReference>
<dbReference type="Pfam" id="PF08616">
    <property type="entry name" value="SPA"/>
    <property type="match status" value="1"/>
</dbReference>
<keyword evidence="3" id="KW-0344">Guanine-nucleotide releasing factor</keyword>
<comment type="caution">
    <text evidence="6">The sequence shown here is derived from an EMBL/GenBank/DDBJ whole genome shotgun (WGS) entry which is preliminary data.</text>
</comment>
<evidence type="ECO:0000256" key="2">
    <source>
        <dbReference type="ARBA" id="ARBA00008641"/>
    </source>
</evidence>
<protein>
    <submittedName>
        <fullName evidence="6">Protein FAM45A</fullName>
    </submittedName>
</protein>
<dbReference type="PROSITE" id="PS50211">
    <property type="entry name" value="DENN"/>
    <property type="match status" value="1"/>
</dbReference>
<dbReference type="InterPro" id="IPR037516">
    <property type="entry name" value="Tripartite_DENN"/>
</dbReference>
<organism evidence="6 7">
    <name type="scientific">Mizuhopecten yessoensis</name>
    <name type="common">Japanese scallop</name>
    <name type="synonym">Patinopecten yessoensis</name>
    <dbReference type="NCBI Taxonomy" id="6573"/>
    <lineage>
        <taxon>Eukaryota</taxon>
        <taxon>Metazoa</taxon>
        <taxon>Spiralia</taxon>
        <taxon>Lophotrochozoa</taxon>
        <taxon>Mollusca</taxon>
        <taxon>Bivalvia</taxon>
        <taxon>Autobranchia</taxon>
        <taxon>Pteriomorphia</taxon>
        <taxon>Pectinida</taxon>
        <taxon>Pectinoidea</taxon>
        <taxon>Pectinidae</taxon>
        <taxon>Mizuhopecten</taxon>
    </lineage>
</organism>
<dbReference type="GO" id="GO:0005770">
    <property type="term" value="C:late endosome"/>
    <property type="evidence" value="ECO:0007669"/>
    <property type="project" value="UniProtKB-SubCell"/>
</dbReference>
<proteinExistence type="inferred from homology"/>
<reference evidence="6 7" key="1">
    <citation type="journal article" date="2017" name="Nat. Ecol. Evol.">
        <title>Scallop genome provides insights into evolution of bilaterian karyotype and development.</title>
        <authorList>
            <person name="Wang S."/>
            <person name="Zhang J."/>
            <person name="Jiao W."/>
            <person name="Li J."/>
            <person name="Xun X."/>
            <person name="Sun Y."/>
            <person name="Guo X."/>
            <person name="Huan P."/>
            <person name="Dong B."/>
            <person name="Zhang L."/>
            <person name="Hu X."/>
            <person name="Sun X."/>
            <person name="Wang J."/>
            <person name="Zhao C."/>
            <person name="Wang Y."/>
            <person name="Wang D."/>
            <person name="Huang X."/>
            <person name="Wang R."/>
            <person name="Lv J."/>
            <person name="Li Y."/>
            <person name="Zhang Z."/>
            <person name="Liu B."/>
            <person name="Lu W."/>
            <person name="Hui Y."/>
            <person name="Liang J."/>
            <person name="Zhou Z."/>
            <person name="Hou R."/>
            <person name="Li X."/>
            <person name="Liu Y."/>
            <person name="Li H."/>
            <person name="Ning X."/>
            <person name="Lin Y."/>
            <person name="Zhao L."/>
            <person name="Xing Q."/>
            <person name="Dou J."/>
            <person name="Li Y."/>
            <person name="Mao J."/>
            <person name="Guo H."/>
            <person name="Dou H."/>
            <person name="Li T."/>
            <person name="Mu C."/>
            <person name="Jiang W."/>
            <person name="Fu Q."/>
            <person name="Fu X."/>
            <person name="Miao Y."/>
            <person name="Liu J."/>
            <person name="Yu Q."/>
            <person name="Li R."/>
            <person name="Liao H."/>
            <person name="Li X."/>
            <person name="Kong Y."/>
            <person name="Jiang Z."/>
            <person name="Chourrout D."/>
            <person name="Li R."/>
            <person name="Bao Z."/>
        </authorList>
    </citation>
    <scope>NUCLEOTIDE SEQUENCE [LARGE SCALE GENOMIC DNA]</scope>
    <source>
        <strain evidence="6 7">PY_sf001</strain>
    </source>
</reference>
<dbReference type="GO" id="GO:2000641">
    <property type="term" value="P:regulation of early endosome to late endosome transport"/>
    <property type="evidence" value="ECO:0007669"/>
    <property type="project" value="TreeGrafter"/>
</dbReference>
<dbReference type="PANTHER" id="PTHR28544">
    <property type="entry name" value="PROTEIN FAM45A-RELATED"/>
    <property type="match status" value="1"/>
</dbReference>
<evidence type="ECO:0000259" key="5">
    <source>
        <dbReference type="PROSITE" id="PS50211"/>
    </source>
</evidence>
<comment type="subcellular location">
    <subcellularLocation>
        <location evidence="1">Late endosome</location>
    </subcellularLocation>
</comment>
<evidence type="ECO:0000256" key="3">
    <source>
        <dbReference type="ARBA" id="ARBA00022658"/>
    </source>
</evidence>
<name>A0A210Q369_MIZYE</name>
<dbReference type="EMBL" id="NEDP02005155">
    <property type="protein sequence ID" value="OWF43184.1"/>
    <property type="molecule type" value="Genomic_DNA"/>
</dbReference>
<dbReference type="STRING" id="6573.A0A210Q369"/>
<evidence type="ECO:0000313" key="7">
    <source>
        <dbReference type="Proteomes" id="UP000242188"/>
    </source>
</evidence>